<proteinExistence type="predicted"/>
<comment type="caution">
    <text evidence="2">The sequence shown here is derived from an EMBL/GenBank/DDBJ whole genome shotgun (WGS) entry which is preliminary data.</text>
</comment>
<evidence type="ECO:0000313" key="2">
    <source>
        <dbReference type="EMBL" id="GAA5052450.1"/>
    </source>
</evidence>
<dbReference type="GeneID" id="68613557"/>
<keyword evidence="3" id="KW-1185">Reference proteome</keyword>
<reference evidence="2 3" key="1">
    <citation type="journal article" date="2019" name="Int. J. Syst. Evol. Microbiol.">
        <title>The Global Catalogue of Microorganisms (GCM) 10K type strain sequencing project: providing services to taxonomists for standard genome sequencing and annotation.</title>
        <authorList>
            <consortium name="The Broad Institute Genomics Platform"/>
            <consortium name="The Broad Institute Genome Sequencing Center for Infectious Disease"/>
            <person name="Wu L."/>
            <person name="Ma J."/>
        </authorList>
    </citation>
    <scope>NUCLEOTIDE SEQUENCE [LARGE SCALE GENOMIC DNA]</scope>
    <source>
        <strain evidence="2 3">JCM 17504</strain>
    </source>
</reference>
<keyword evidence="1" id="KW-1133">Transmembrane helix</keyword>
<feature type="transmembrane region" description="Helical" evidence="1">
    <location>
        <begin position="94"/>
        <end position="111"/>
    </location>
</feature>
<evidence type="ECO:0000256" key="1">
    <source>
        <dbReference type="SAM" id="Phobius"/>
    </source>
</evidence>
<accession>A0AAV3UIS7</accession>
<feature type="transmembrane region" description="Helical" evidence="1">
    <location>
        <begin position="70"/>
        <end position="88"/>
    </location>
</feature>
<feature type="transmembrane region" description="Helical" evidence="1">
    <location>
        <begin position="41"/>
        <end position="58"/>
    </location>
</feature>
<gene>
    <name evidence="2" type="ORF">GCM10025751_28680</name>
</gene>
<organism evidence="2 3">
    <name type="scientific">Haladaptatus pallidirubidus</name>
    <dbReference type="NCBI Taxonomy" id="1008152"/>
    <lineage>
        <taxon>Archaea</taxon>
        <taxon>Methanobacteriati</taxon>
        <taxon>Methanobacteriota</taxon>
        <taxon>Stenosarchaea group</taxon>
        <taxon>Halobacteria</taxon>
        <taxon>Halobacteriales</taxon>
        <taxon>Haladaptataceae</taxon>
        <taxon>Haladaptatus</taxon>
    </lineage>
</organism>
<dbReference type="AlphaFoldDB" id="A0AAV3UIS7"/>
<sequence>MAVRGTLALRIFFYATVGVATIGTGLVISDQLLGTTYWPNTAEYGQNLFIFALMIYVLTPDRDITERWQWIATVSLSGSIWLMVIAAYTDLESILIVVSFILILLGVRVGAHRKYRQWANPPAQH</sequence>
<dbReference type="EMBL" id="BAABKX010000012">
    <property type="protein sequence ID" value="GAA5052450.1"/>
    <property type="molecule type" value="Genomic_DNA"/>
</dbReference>
<name>A0AAV3UIS7_9EURY</name>
<keyword evidence="1" id="KW-0812">Transmembrane</keyword>
<keyword evidence="1" id="KW-0472">Membrane</keyword>
<protein>
    <submittedName>
        <fullName evidence="2">Uncharacterized protein</fullName>
    </submittedName>
</protein>
<evidence type="ECO:0000313" key="3">
    <source>
        <dbReference type="Proteomes" id="UP001501729"/>
    </source>
</evidence>
<feature type="transmembrane region" description="Helical" evidence="1">
    <location>
        <begin position="7"/>
        <end position="29"/>
    </location>
</feature>
<dbReference type="Proteomes" id="UP001501729">
    <property type="component" value="Unassembled WGS sequence"/>
</dbReference>
<dbReference type="RefSeq" id="WP_227773371.1">
    <property type="nucleotide sequence ID" value="NZ_BAABKX010000012.1"/>
</dbReference>